<keyword evidence="3" id="KW-1185">Reference proteome</keyword>
<evidence type="ECO:0000256" key="1">
    <source>
        <dbReference type="SAM" id="SignalP"/>
    </source>
</evidence>
<dbReference type="AlphaFoldDB" id="L8GL33"/>
<organism evidence="2 3">
    <name type="scientific">Acanthamoeba castellanii (strain ATCC 30010 / Neff)</name>
    <dbReference type="NCBI Taxonomy" id="1257118"/>
    <lineage>
        <taxon>Eukaryota</taxon>
        <taxon>Amoebozoa</taxon>
        <taxon>Discosea</taxon>
        <taxon>Longamoebia</taxon>
        <taxon>Centramoebida</taxon>
        <taxon>Acanthamoebidae</taxon>
        <taxon>Acanthamoeba</taxon>
    </lineage>
</organism>
<gene>
    <name evidence="2" type="ORF">ACA1_244830</name>
</gene>
<dbReference type="EMBL" id="KB008093">
    <property type="protein sequence ID" value="ELR13433.1"/>
    <property type="molecule type" value="Genomic_DNA"/>
</dbReference>
<accession>L8GL33</accession>
<name>L8GL33_ACACF</name>
<feature type="signal peptide" evidence="1">
    <location>
        <begin position="1"/>
        <end position="18"/>
    </location>
</feature>
<dbReference type="KEGG" id="acan:ACA1_244830"/>
<proteinExistence type="predicted"/>
<evidence type="ECO:0000313" key="3">
    <source>
        <dbReference type="Proteomes" id="UP000011083"/>
    </source>
</evidence>
<dbReference type="VEuPathDB" id="AmoebaDB:ACA1_244830"/>
<dbReference type="GeneID" id="14913855"/>
<evidence type="ECO:0000313" key="2">
    <source>
        <dbReference type="EMBL" id="ELR13433.1"/>
    </source>
</evidence>
<sequence length="65" mass="6854">MKGLLAIVLLGLLAFSMAQDSTTVTVQKQTAPVAVVASQAAQQAVTFYPVITTSSACSIHPFWML</sequence>
<feature type="chain" id="PRO_5003989844" evidence="1">
    <location>
        <begin position="19"/>
        <end position="65"/>
    </location>
</feature>
<dbReference type="Proteomes" id="UP000011083">
    <property type="component" value="Unassembled WGS sequence"/>
</dbReference>
<keyword evidence="1" id="KW-0732">Signal</keyword>
<dbReference type="RefSeq" id="XP_004335446.1">
    <property type="nucleotide sequence ID" value="XM_004335398.1"/>
</dbReference>
<reference evidence="2 3" key="1">
    <citation type="journal article" date="2013" name="Genome Biol.">
        <title>Genome of Acanthamoeba castellanii highlights extensive lateral gene transfer and early evolution of tyrosine kinase signaling.</title>
        <authorList>
            <person name="Clarke M."/>
            <person name="Lohan A.J."/>
            <person name="Liu B."/>
            <person name="Lagkouvardos I."/>
            <person name="Roy S."/>
            <person name="Zafar N."/>
            <person name="Bertelli C."/>
            <person name="Schilde C."/>
            <person name="Kianianmomeni A."/>
            <person name="Burglin T.R."/>
            <person name="Frech C."/>
            <person name="Turcotte B."/>
            <person name="Kopec K.O."/>
            <person name="Synnott J.M."/>
            <person name="Choo C."/>
            <person name="Paponov I."/>
            <person name="Finkler A."/>
            <person name="Soon Heng Tan C."/>
            <person name="Hutchins A.P."/>
            <person name="Weinmeier T."/>
            <person name="Rattei T."/>
            <person name="Chu J.S."/>
            <person name="Gimenez G."/>
            <person name="Irimia M."/>
            <person name="Rigden D.J."/>
            <person name="Fitzpatrick D.A."/>
            <person name="Lorenzo-Morales J."/>
            <person name="Bateman A."/>
            <person name="Chiu C.H."/>
            <person name="Tang P."/>
            <person name="Hegemann P."/>
            <person name="Fromm H."/>
            <person name="Raoult D."/>
            <person name="Greub G."/>
            <person name="Miranda-Saavedra D."/>
            <person name="Chen N."/>
            <person name="Nash P."/>
            <person name="Ginger M.L."/>
            <person name="Horn M."/>
            <person name="Schaap P."/>
            <person name="Caler L."/>
            <person name="Loftus B."/>
        </authorList>
    </citation>
    <scope>NUCLEOTIDE SEQUENCE [LARGE SCALE GENOMIC DNA]</scope>
    <source>
        <strain evidence="2 3">Neff</strain>
    </source>
</reference>
<protein>
    <submittedName>
        <fullName evidence="2">Uncharacterized protein</fullName>
    </submittedName>
</protein>